<sequence length="121" mass="12908">MVPSMHSISKLYLFMTLILTSIFYQFFFFSRKATRSLSISATLAFGNAPERLVSARRAPASDGIAKRGPTLHHTGTIPAADIEAGPTAAPTQARLRSHNVNRDPVEGPIISGGEAIGNVDG</sequence>
<keyword evidence="2" id="KW-0812">Transmembrane</keyword>
<comment type="caution">
    <text evidence="3">The sequence shown here is derived from an EMBL/GenBank/DDBJ whole genome shotgun (WGS) entry which is preliminary data.</text>
</comment>
<feature type="transmembrane region" description="Helical" evidence="2">
    <location>
        <begin position="12"/>
        <end position="29"/>
    </location>
</feature>
<name>A0A9P5ZTC5_PLEER</name>
<dbReference type="Proteomes" id="UP000807025">
    <property type="component" value="Unassembled WGS sequence"/>
</dbReference>
<feature type="region of interest" description="Disordered" evidence="1">
    <location>
        <begin position="63"/>
        <end position="121"/>
    </location>
</feature>
<dbReference type="EMBL" id="MU154579">
    <property type="protein sequence ID" value="KAF9493908.1"/>
    <property type="molecule type" value="Genomic_DNA"/>
</dbReference>
<protein>
    <submittedName>
        <fullName evidence="3">Uncharacterized protein</fullName>
    </submittedName>
</protein>
<gene>
    <name evidence="3" type="ORF">BDN71DRAFT_1022637</name>
</gene>
<accession>A0A9P5ZTC5</accession>
<organism evidence="3 4">
    <name type="scientific">Pleurotus eryngii</name>
    <name type="common">Boletus of the steppes</name>
    <dbReference type="NCBI Taxonomy" id="5323"/>
    <lineage>
        <taxon>Eukaryota</taxon>
        <taxon>Fungi</taxon>
        <taxon>Dikarya</taxon>
        <taxon>Basidiomycota</taxon>
        <taxon>Agaricomycotina</taxon>
        <taxon>Agaricomycetes</taxon>
        <taxon>Agaricomycetidae</taxon>
        <taxon>Agaricales</taxon>
        <taxon>Pleurotineae</taxon>
        <taxon>Pleurotaceae</taxon>
        <taxon>Pleurotus</taxon>
    </lineage>
</organism>
<evidence type="ECO:0000313" key="3">
    <source>
        <dbReference type="EMBL" id="KAF9493908.1"/>
    </source>
</evidence>
<proteinExistence type="predicted"/>
<keyword evidence="2" id="KW-1133">Transmembrane helix</keyword>
<evidence type="ECO:0000256" key="2">
    <source>
        <dbReference type="SAM" id="Phobius"/>
    </source>
</evidence>
<evidence type="ECO:0000313" key="4">
    <source>
        <dbReference type="Proteomes" id="UP000807025"/>
    </source>
</evidence>
<keyword evidence="2" id="KW-0472">Membrane</keyword>
<reference evidence="3" key="1">
    <citation type="submission" date="2020-11" db="EMBL/GenBank/DDBJ databases">
        <authorList>
            <consortium name="DOE Joint Genome Institute"/>
            <person name="Ahrendt S."/>
            <person name="Riley R."/>
            <person name="Andreopoulos W."/>
            <person name="Labutti K."/>
            <person name="Pangilinan J."/>
            <person name="Ruiz-Duenas F.J."/>
            <person name="Barrasa J.M."/>
            <person name="Sanchez-Garcia M."/>
            <person name="Camarero S."/>
            <person name="Miyauchi S."/>
            <person name="Serrano A."/>
            <person name="Linde D."/>
            <person name="Babiker R."/>
            <person name="Drula E."/>
            <person name="Ayuso-Fernandez I."/>
            <person name="Pacheco R."/>
            <person name="Padilla G."/>
            <person name="Ferreira P."/>
            <person name="Barriuso J."/>
            <person name="Kellner H."/>
            <person name="Castanera R."/>
            <person name="Alfaro M."/>
            <person name="Ramirez L."/>
            <person name="Pisabarro A.G."/>
            <person name="Kuo A."/>
            <person name="Tritt A."/>
            <person name="Lipzen A."/>
            <person name="He G."/>
            <person name="Yan M."/>
            <person name="Ng V."/>
            <person name="Cullen D."/>
            <person name="Martin F."/>
            <person name="Rosso M.-N."/>
            <person name="Henrissat B."/>
            <person name="Hibbett D."/>
            <person name="Martinez A.T."/>
            <person name="Grigoriev I.V."/>
        </authorList>
    </citation>
    <scope>NUCLEOTIDE SEQUENCE</scope>
    <source>
        <strain evidence="3">ATCC 90797</strain>
    </source>
</reference>
<evidence type="ECO:0000256" key="1">
    <source>
        <dbReference type="SAM" id="MobiDB-lite"/>
    </source>
</evidence>
<keyword evidence="4" id="KW-1185">Reference proteome</keyword>
<dbReference type="AlphaFoldDB" id="A0A9P5ZTC5"/>